<dbReference type="EMBL" id="JAQQWI010000017">
    <property type="protein sequence ID" value="KAK8006616.1"/>
    <property type="molecule type" value="Genomic_DNA"/>
</dbReference>
<sequence>MAARIRVARHPPADIHVVGGELGLHQRRAGAHGVEVEAADVGAVAGGIVHDVGEAVEIAELALVPGQVQQVELLGQLLLRPRAAPCLVDQAAAGVDGCQVLSDVFPFQGRGQ</sequence>
<organism evidence="1 2">
    <name type="scientific">Apiospora marii</name>
    <dbReference type="NCBI Taxonomy" id="335849"/>
    <lineage>
        <taxon>Eukaryota</taxon>
        <taxon>Fungi</taxon>
        <taxon>Dikarya</taxon>
        <taxon>Ascomycota</taxon>
        <taxon>Pezizomycotina</taxon>
        <taxon>Sordariomycetes</taxon>
        <taxon>Xylariomycetidae</taxon>
        <taxon>Amphisphaeriales</taxon>
        <taxon>Apiosporaceae</taxon>
        <taxon>Apiospora</taxon>
    </lineage>
</organism>
<proteinExistence type="predicted"/>
<dbReference type="Proteomes" id="UP001396898">
    <property type="component" value="Unassembled WGS sequence"/>
</dbReference>
<name>A0ABR1RB88_9PEZI</name>
<keyword evidence="2" id="KW-1185">Reference proteome</keyword>
<accession>A0ABR1RB88</accession>
<evidence type="ECO:0000313" key="2">
    <source>
        <dbReference type="Proteomes" id="UP001396898"/>
    </source>
</evidence>
<evidence type="ECO:0000313" key="1">
    <source>
        <dbReference type="EMBL" id="KAK8006616.1"/>
    </source>
</evidence>
<gene>
    <name evidence="1" type="ORF">PG991_012913</name>
</gene>
<comment type="caution">
    <text evidence="1">The sequence shown here is derived from an EMBL/GenBank/DDBJ whole genome shotgun (WGS) entry which is preliminary data.</text>
</comment>
<reference evidence="1 2" key="1">
    <citation type="submission" date="2023-01" db="EMBL/GenBank/DDBJ databases">
        <title>Analysis of 21 Apiospora genomes using comparative genomics revels a genus with tremendous synthesis potential of carbohydrate active enzymes and secondary metabolites.</title>
        <authorList>
            <person name="Sorensen T."/>
        </authorList>
    </citation>
    <scope>NUCLEOTIDE SEQUENCE [LARGE SCALE GENOMIC DNA]</scope>
    <source>
        <strain evidence="1 2">CBS 20057</strain>
    </source>
</reference>
<protein>
    <submittedName>
        <fullName evidence="1">Uncharacterized protein</fullName>
    </submittedName>
</protein>